<dbReference type="RefSeq" id="WP_129620064.1">
    <property type="nucleotide sequence ID" value="NZ_LR214950.1"/>
</dbReference>
<keyword evidence="3" id="KW-1185">Reference proteome</keyword>
<dbReference type="AlphaFoldDB" id="A0A449A2G6"/>
<gene>
    <name evidence="2" type="ORF">NCTC10183_00142</name>
</gene>
<organism evidence="2 3">
    <name type="scientific">Mycoplasmopsis gallinacea</name>
    <dbReference type="NCBI Taxonomy" id="29556"/>
    <lineage>
        <taxon>Bacteria</taxon>
        <taxon>Bacillati</taxon>
        <taxon>Mycoplasmatota</taxon>
        <taxon>Mycoplasmoidales</taxon>
        <taxon>Metamycoplasmataceae</taxon>
        <taxon>Mycoplasmopsis</taxon>
    </lineage>
</organism>
<dbReference type="Proteomes" id="UP000290568">
    <property type="component" value="Chromosome"/>
</dbReference>
<reference evidence="2 3" key="1">
    <citation type="submission" date="2019-01" db="EMBL/GenBank/DDBJ databases">
        <authorList>
            <consortium name="Pathogen Informatics"/>
        </authorList>
    </citation>
    <scope>NUCLEOTIDE SEQUENCE [LARGE SCALE GENOMIC DNA]</scope>
    <source>
        <strain evidence="2 3">NCTC10183</strain>
    </source>
</reference>
<evidence type="ECO:0000256" key="1">
    <source>
        <dbReference type="SAM" id="Phobius"/>
    </source>
</evidence>
<proteinExistence type="predicted"/>
<dbReference type="NCBIfam" id="NF045844">
    <property type="entry name" value="BC85_0335_fam"/>
    <property type="match status" value="1"/>
</dbReference>
<keyword evidence="1" id="KW-0472">Membrane</keyword>
<name>A0A449A2G6_9BACT</name>
<sequence length="245" mass="27958">MNILLETANEIVGTSSNNISPATRNALIISAVVALVLAVVIFIVTRVAVYKINKKYADKAKAEAMIQIESLRNDVGLLPFELKEFFKSKAKDLDVEALINTVYRNSYKDVLIIAQNDPFVYAALAQKTKQDVYFINPDLDLATIDKAKEQFPSEFPHSFKEYKDEAIDFLVITNTEKDINELFDKYYSKLKPNGMIAAKIDLFANHEIKSLKNHLYISDIRWEISHLDSKFLFIVKSETIENKIK</sequence>
<dbReference type="OrthoDB" id="398649at2"/>
<feature type="transmembrane region" description="Helical" evidence="1">
    <location>
        <begin position="26"/>
        <end position="49"/>
    </location>
</feature>
<evidence type="ECO:0008006" key="4">
    <source>
        <dbReference type="Google" id="ProtNLM"/>
    </source>
</evidence>
<keyword evidence="1" id="KW-1133">Transmembrane helix</keyword>
<evidence type="ECO:0000313" key="2">
    <source>
        <dbReference type="EMBL" id="VEU58384.1"/>
    </source>
</evidence>
<evidence type="ECO:0000313" key="3">
    <source>
        <dbReference type="Proteomes" id="UP000290568"/>
    </source>
</evidence>
<protein>
    <recommendedName>
        <fullName evidence="4">Methyltransferase</fullName>
    </recommendedName>
</protein>
<dbReference type="EMBL" id="LR214950">
    <property type="protein sequence ID" value="VEU58384.1"/>
    <property type="molecule type" value="Genomic_DNA"/>
</dbReference>
<accession>A0A449A2G6</accession>
<keyword evidence="1" id="KW-0812">Transmembrane</keyword>